<evidence type="ECO:0000256" key="7">
    <source>
        <dbReference type="PROSITE-ProRule" id="PRU00169"/>
    </source>
</evidence>
<dbReference type="GO" id="GO:0050568">
    <property type="term" value="F:protein-glutamine glutaminase activity"/>
    <property type="evidence" value="ECO:0007669"/>
    <property type="project" value="UniProtKB-UniRule"/>
</dbReference>
<comment type="similarity">
    <text evidence="5">Belongs to the CheB family.</text>
</comment>
<dbReference type="SUPFAM" id="SSF52738">
    <property type="entry name" value="Methylesterase CheB, C-terminal domain"/>
    <property type="match status" value="1"/>
</dbReference>
<dbReference type="PIRSF" id="PIRSF000876">
    <property type="entry name" value="RR_chemtxs_CheB"/>
    <property type="match status" value="1"/>
</dbReference>
<evidence type="ECO:0000256" key="2">
    <source>
        <dbReference type="ARBA" id="ARBA00022500"/>
    </source>
</evidence>
<dbReference type="EMBL" id="LPXN01000164">
    <property type="protein sequence ID" value="KZD00069.1"/>
    <property type="molecule type" value="Genomic_DNA"/>
</dbReference>
<comment type="caution">
    <text evidence="10">The sequence shown here is derived from an EMBL/GenBank/DDBJ whole genome shotgun (WGS) entry which is preliminary data.</text>
</comment>
<dbReference type="RefSeq" id="WP_067559991.1">
    <property type="nucleotide sequence ID" value="NZ_LPXN01000164.1"/>
</dbReference>
<feature type="domain" description="Response regulatory" evidence="8">
    <location>
        <begin position="1"/>
        <end position="117"/>
    </location>
</feature>
<feature type="modified residue" description="4-aspartylphosphate" evidence="5 7">
    <location>
        <position position="50"/>
    </location>
</feature>
<name>A0A154VFB0_9PROT</name>
<accession>A0A154VFB0</accession>
<dbReference type="InterPro" id="IPR001789">
    <property type="entry name" value="Sig_transdc_resp-reg_receiver"/>
</dbReference>
<dbReference type="AlphaFoldDB" id="A0A154VFB0"/>
<comment type="function">
    <text evidence="5">Involved in chemotaxis. Part of a chemotaxis signal transduction system that modulates chemotaxis in response to various stimuli. Catalyzes the demethylation of specific methylglutamate residues introduced into the chemoreceptors (methyl-accepting chemotaxis proteins or MCP) by CheR. Also mediates the irreversible deamidation of specific glutamine residues to glutamic acid.</text>
</comment>
<dbReference type="EC" id="3.1.1.61" evidence="5"/>
<dbReference type="InterPro" id="IPR011006">
    <property type="entry name" value="CheY-like_superfamily"/>
</dbReference>
<evidence type="ECO:0000313" key="10">
    <source>
        <dbReference type="EMBL" id="KZD00069.1"/>
    </source>
</evidence>
<keyword evidence="3 5" id="KW-0378">Hydrolase</keyword>
<gene>
    <name evidence="5" type="primary">cheB</name>
    <name evidence="10" type="ORF">AUP43_14350</name>
</gene>
<dbReference type="PANTHER" id="PTHR42872:SF3">
    <property type="entry name" value="PROTEIN-GLUTAMATE METHYLESTERASE_PROTEIN-GLUTAMINE GLUTAMINASE 1"/>
    <property type="match status" value="1"/>
</dbReference>
<reference evidence="10 11" key="1">
    <citation type="submission" date="2015-12" db="EMBL/GenBank/DDBJ databases">
        <title>Genome sequence of Oceanibaculum pacificum MCCC 1A02656.</title>
        <authorList>
            <person name="Lu L."/>
            <person name="Lai Q."/>
            <person name="Shao Z."/>
            <person name="Qian P."/>
        </authorList>
    </citation>
    <scope>NUCLEOTIDE SEQUENCE [LARGE SCALE GENOMIC DNA]</scope>
    <source>
        <strain evidence="10 11">MCCC 1A02656</strain>
    </source>
</reference>
<dbReference type="GO" id="GO:0008984">
    <property type="term" value="F:protein-glutamate methylesterase activity"/>
    <property type="evidence" value="ECO:0007669"/>
    <property type="project" value="UniProtKB-UniRule"/>
</dbReference>
<dbReference type="GO" id="GO:0006935">
    <property type="term" value="P:chemotaxis"/>
    <property type="evidence" value="ECO:0007669"/>
    <property type="project" value="UniProtKB-UniRule"/>
</dbReference>
<evidence type="ECO:0000256" key="5">
    <source>
        <dbReference type="HAMAP-Rule" id="MF_00099"/>
    </source>
</evidence>
<evidence type="ECO:0000256" key="1">
    <source>
        <dbReference type="ARBA" id="ARBA00022490"/>
    </source>
</evidence>
<dbReference type="PANTHER" id="PTHR42872">
    <property type="entry name" value="PROTEIN-GLUTAMATE METHYLESTERASE/PROTEIN-GLUTAMINE GLUTAMINASE"/>
    <property type="match status" value="1"/>
</dbReference>
<dbReference type="InterPro" id="IPR000673">
    <property type="entry name" value="Sig_transdc_resp-reg_Me-estase"/>
</dbReference>
<dbReference type="Pfam" id="PF00072">
    <property type="entry name" value="Response_reg"/>
    <property type="match status" value="1"/>
</dbReference>
<feature type="active site" evidence="5 6">
    <location>
        <position position="309"/>
    </location>
</feature>
<dbReference type="SUPFAM" id="SSF52172">
    <property type="entry name" value="CheY-like"/>
    <property type="match status" value="1"/>
</dbReference>
<dbReference type="CDD" id="cd16432">
    <property type="entry name" value="CheB_Rec"/>
    <property type="match status" value="1"/>
</dbReference>
<dbReference type="Gene3D" id="3.40.50.2300">
    <property type="match status" value="1"/>
</dbReference>
<evidence type="ECO:0000256" key="4">
    <source>
        <dbReference type="ARBA" id="ARBA00048267"/>
    </source>
</evidence>
<evidence type="ECO:0000256" key="3">
    <source>
        <dbReference type="ARBA" id="ARBA00022801"/>
    </source>
</evidence>
<dbReference type="NCBIfam" id="NF001965">
    <property type="entry name" value="PRK00742.1"/>
    <property type="match status" value="1"/>
</dbReference>
<comment type="catalytic activity">
    <reaction evidence="5">
        <text>L-glutaminyl-[protein] + H2O = L-glutamyl-[protein] + NH4(+)</text>
        <dbReference type="Rhea" id="RHEA:16441"/>
        <dbReference type="Rhea" id="RHEA-COMP:10207"/>
        <dbReference type="Rhea" id="RHEA-COMP:10208"/>
        <dbReference type="ChEBI" id="CHEBI:15377"/>
        <dbReference type="ChEBI" id="CHEBI:28938"/>
        <dbReference type="ChEBI" id="CHEBI:29973"/>
        <dbReference type="ChEBI" id="CHEBI:30011"/>
        <dbReference type="EC" id="3.5.1.44"/>
    </reaction>
</comment>
<dbReference type="STRING" id="580166.AUP43_14350"/>
<dbReference type="InterPro" id="IPR008248">
    <property type="entry name" value="CheB-like"/>
</dbReference>
<dbReference type="OrthoDB" id="9793421at2"/>
<comment type="subcellular location">
    <subcellularLocation>
        <location evidence="5">Cytoplasm</location>
    </subcellularLocation>
</comment>
<dbReference type="HAMAP" id="MF_00099">
    <property type="entry name" value="CheB_chemtxs"/>
    <property type="match status" value="1"/>
</dbReference>
<comment type="catalytic activity">
    <reaction evidence="4 5">
        <text>[protein]-L-glutamate 5-O-methyl ester + H2O = L-glutamyl-[protein] + methanol + H(+)</text>
        <dbReference type="Rhea" id="RHEA:23236"/>
        <dbReference type="Rhea" id="RHEA-COMP:10208"/>
        <dbReference type="Rhea" id="RHEA-COMP:10311"/>
        <dbReference type="ChEBI" id="CHEBI:15377"/>
        <dbReference type="ChEBI" id="CHEBI:15378"/>
        <dbReference type="ChEBI" id="CHEBI:17790"/>
        <dbReference type="ChEBI" id="CHEBI:29973"/>
        <dbReference type="ChEBI" id="CHEBI:82795"/>
        <dbReference type="EC" id="3.1.1.61"/>
    </reaction>
</comment>
<dbReference type="Gene3D" id="3.40.50.180">
    <property type="entry name" value="Methylesterase CheB, C-terminal domain"/>
    <property type="match status" value="1"/>
</dbReference>
<evidence type="ECO:0000256" key="6">
    <source>
        <dbReference type="PROSITE-ProRule" id="PRU00050"/>
    </source>
</evidence>
<evidence type="ECO:0000313" key="11">
    <source>
        <dbReference type="Proteomes" id="UP000076400"/>
    </source>
</evidence>
<dbReference type="GO" id="GO:0000156">
    <property type="term" value="F:phosphorelay response regulator activity"/>
    <property type="evidence" value="ECO:0007669"/>
    <property type="project" value="InterPro"/>
</dbReference>
<comment type="PTM">
    <text evidence="5">Phosphorylated by CheA. Phosphorylation of the N-terminal regulatory domain activates the methylesterase activity.</text>
</comment>
<keyword evidence="5 7" id="KW-0597">Phosphoprotein</keyword>
<dbReference type="Pfam" id="PF01339">
    <property type="entry name" value="CheB_methylest"/>
    <property type="match status" value="1"/>
</dbReference>
<dbReference type="GO" id="GO:0005737">
    <property type="term" value="C:cytoplasm"/>
    <property type="evidence" value="ECO:0007669"/>
    <property type="project" value="UniProtKB-SubCell"/>
</dbReference>
<dbReference type="EC" id="3.5.1.44" evidence="5"/>
<feature type="active site" evidence="5 6">
    <location>
        <position position="186"/>
    </location>
</feature>
<evidence type="ECO:0000259" key="8">
    <source>
        <dbReference type="PROSITE" id="PS50110"/>
    </source>
</evidence>
<dbReference type="CDD" id="cd17541">
    <property type="entry name" value="REC_CheB-like"/>
    <property type="match status" value="1"/>
</dbReference>
<keyword evidence="2 5" id="KW-0145">Chemotaxis</keyword>
<comment type="domain">
    <text evidence="5">Contains a C-terminal catalytic domain, and an N-terminal region which modulates catalytic activity.</text>
</comment>
<dbReference type="PROSITE" id="PS50122">
    <property type="entry name" value="CHEB"/>
    <property type="match status" value="1"/>
</dbReference>
<organism evidence="10 11">
    <name type="scientific">Oceanibaculum pacificum</name>
    <dbReference type="NCBI Taxonomy" id="580166"/>
    <lineage>
        <taxon>Bacteria</taxon>
        <taxon>Pseudomonadati</taxon>
        <taxon>Pseudomonadota</taxon>
        <taxon>Alphaproteobacteria</taxon>
        <taxon>Rhodospirillales</taxon>
        <taxon>Oceanibaculaceae</taxon>
        <taxon>Oceanibaculum</taxon>
    </lineage>
</organism>
<sequence length="369" mass="39551">MLVDDSAVIRGLYTKVLAAEPDIEIVASVGDGEMAMRQLQRFDVEVTILDIEMPRMDGLTALPKLLEIDPTLQVVMSSTLTTKNADISLRALSAGAKDYLPKPTSAGALISAEDFKRDLVMKIRALGAARRSSGGKARIVQQPARFSADKRTTPVPLAPKPLMSQNIVLRTADAKLAPEAIAIGSSTGGPQALLKLLGNLRKDLPQPIFITQHMPATFTPILAEHLTRVSGWDCREGKDGEPVVPRRIYLAPGNFHMLVEADGTRRVIRLTQTPPENFCRPSVDPMLRSLAKIYGNRVLVLMLTGMGKDGQAGSDVVVKAGGIIAAQDEASSVVWGMPGAVATAGLCSAVIPIDRMAGYLYERALRPAA</sequence>
<evidence type="ECO:0000259" key="9">
    <source>
        <dbReference type="PROSITE" id="PS50122"/>
    </source>
</evidence>
<dbReference type="SMART" id="SM00448">
    <property type="entry name" value="REC"/>
    <property type="match status" value="1"/>
</dbReference>
<dbReference type="PROSITE" id="PS50110">
    <property type="entry name" value="RESPONSE_REGULATORY"/>
    <property type="match status" value="1"/>
</dbReference>
<feature type="active site" evidence="5 6">
    <location>
        <position position="213"/>
    </location>
</feature>
<keyword evidence="11" id="KW-1185">Reference proteome</keyword>
<feature type="domain" description="CheB-type methylesterase" evidence="9">
    <location>
        <begin position="176"/>
        <end position="360"/>
    </location>
</feature>
<dbReference type="Proteomes" id="UP000076400">
    <property type="component" value="Unassembled WGS sequence"/>
</dbReference>
<dbReference type="InterPro" id="IPR035909">
    <property type="entry name" value="CheB_C"/>
</dbReference>
<keyword evidence="1 5" id="KW-0963">Cytoplasm</keyword>
<protein>
    <recommendedName>
        <fullName evidence="5">Protein-glutamate methylesterase/protein-glutamine glutaminase</fullName>
        <ecNumber evidence="5">3.1.1.61</ecNumber>
        <ecNumber evidence="5">3.5.1.44</ecNumber>
    </recommendedName>
</protein>
<proteinExistence type="inferred from homology"/>